<keyword evidence="2" id="KW-0813">Transport</keyword>
<name>A0A1D2VJS9_9ASCO</name>
<dbReference type="GeneID" id="30965315"/>
<gene>
    <name evidence="7" type="ORF">ASCRUDRAFT_69504</name>
</gene>
<evidence type="ECO:0000256" key="2">
    <source>
        <dbReference type="ARBA" id="ARBA00022448"/>
    </source>
</evidence>
<dbReference type="GO" id="GO:0005737">
    <property type="term" value="C:cytoplasm"/>
    <property type="evidence" value="ECO:0007669"/>
    <property type="project" value="UniProtKB-SubCell"/>
</dbReference>
<dbReference type="PANTHER" id="PTHR12894">
    <property type="entry name" value="CNH DOMAIN CONTAINING"/>
    <property type="match status" value="1"/>
</dbReference>
<dbReference type="OrthoDB" id="5325112at2759"/>
<keyword evidence="8" id="KW-1185">Reference proteome</keyword>
<feature type="compositionally biased region" description="Basic and acidic residues" evidence="5">
    <location>
        <begin position="29"/>
        <end position="63"/>
    </location>
</feature>
<dbReference type="GO" id="GO:0016020">
    <property type="term" value="C:membrane"/>
    <property type="evidence" value="ECO:0007669"/>
    <property type="project" value="TreeGrafter"/>
</dbReference>
<evidence type="ECO:0000256" key="3">
    <source>
        <dbReference type="ARBA" id="ARBA00022490"/>
    </source>
</evidence>
<dbReference type="PANTHER" id="PTHR12894:SF27">
    <property type="entry name" value="TRANSFORMING GROWTH FACTOR-BETA RECEPTOR-ASSOCIATED PROTEIN 1"/>
    <property type="match status" value="1"/>
</dbReference>
<dbReference type="InParanoid" id="A0A1D2VJS9"/>
<keyword evidence="4" id="KW-0653">Protein transport</keyword>
<dbReference type="RefSeq" id="XP_020048074.1">
    <property type="nucleotide sequence ID" value="XM_020191679.1"/>
</dbReference>
<dbReference type="EMBL" id="KV454478">
    <property type="protein sequence ID" value="ODV61767.1"/>
    <property type="molecule type" value="Genomic_DNA"/>
</dbReference>
<feature type="compositionally biased region" description="Polar residues" evidence="5">
    <location>
        <begin position="1540"/>
        <end position="1550"/>
    </location>
</feature>
<feature type="compositionally biased region" description="Basic and acidic residues" evidence="5">
    <location>
        <begin position="1"/>
        <end position="21"/>
    </location>
</feature>
<reference evidence="8" key="1">
    <citation type="submission" date="2016-05" db="EMBL/GenBank/DDBJ databases">
        <title>Comparative genomics of biotechnologically important yeasts.</title>
        <authorList>
            <consortium name="DOE Joint Genome Institute"/>
            <person name="Riley R."/>
            <person name="Haridas S."/>
            <person name="Wolfe K.H."/>
            <person name="Lopes M.R."/>
            <person name="Hittinger C.T."/>
            <person name="Goker M."/>
            <person name="Salamov A."/>
            <person name="Wisecaver J."/>
            <person name="Long T.M."/>
            <person name="Aerts A.L."/>
            <person name="Barry K."/>
            <person name="Choi C."/>
            <person name="Clum A."/>
            <person name="Coughlan A.Y."/>
            <person name="Deshpande S."/>
            <person name="Douglass A.P."/>
            <person name="Hanson S.J."/>
            <person name="Klenk H.-P."/>
            <person name="Labutti K."/>
            <person name="Lapidus A."/>
            <person name="Lindquist E."/>
            <person name="Lipzen A."/>
            <person name="Meier-Kolthoff J.P."/>
            <person name="Ohm R.A."/>
            <person name="Otillar R.P."/>
            <person name="Pangilinan J."/>
            <person name="Peng Y."/>
            <person name="Rokas A."/>
            <person name="Rosa C.A."/>
            <person name="Scheuner C."/>
            <person name="Sibirny A.A."/>
            <person name="Slot J.C."/>
            <person name="Stielow J.B."/>
            <person name="Sun H."/>
            <person name="Kurtzman C.P."/>
            <person name="Blackwell M."/>
            <person name="Grigoriev I.V."/>
            <person name="Jeffries T.W."/>
        </authorList>
    </citation>
    <scope>NUCLEOTIDE SEQUENCE [LARGE SCALE GENOMIC DNA]</scope>
    <source>
        <strain evidence="8">DSM 1968</strain>
    </source>
</reference>
<dbReference type="GO" id="GO:0034058">
    <property type="term" value="P:endosomal vesicle fusion"/>
    <property type="evidence" value="ECO:0007669"/>
    <property type="project" value="TreeGrafter"/>
</dbReference>
<evidence type="ECO:0000313" key="8">
    <source>
        <dbReference type="Proteomes" id="UP000095038"/>
    </source>
</evidence>
<organism evidence="7 8">
    <name type="scientific">Ascoidea rubescens DSM 1968</name>
    <dbReference type="NCBI Taxonomy" id="1344418"/>
    <lineage>
        <taxon>Eukaryota</taxon>
        <taxon>Fungi</taxon>
        <taxon>Dikarya</taxon>
        <taxon>Ascomycota</taxon>
        <taxon>Saccharomycotina</taxon>
        <taxon>Saccharomycetes</taxon>
        <taxon>Ascoideaceae</taxon>
        <taxon>Ascoidea</taxon>
    </lineage>
</organism>
<dbReference type="PROSITE" id="PS50219">
    <property type="entry name" value="CNH"/>
    <property type="match status" value="1"/>
</dbReference>
<evidence type="ECO:0000256" key="1">
    <source>
        <dbReference type="ARBA" id="ARBA00004496"/>
    </source>
</evidence>
<dbReference type="GO" id="GO:0006914">
    <property type="term" value="P:autophagy"/>
    <property type="evidence" value="ECO:0007669"/>
    <property type="project" value="TreeGrafter"/>
</dbReference>
<feature type="domain" description="CNH" evidence="6">
    <location>
        <begin position="163"/>
        <end position="483"/>
    </location>
</feature>
<dbReference type="Proteomes" id="UP000095038">
    <property type="component" value="Unassembled WGS sequence"/>
</dbReference>
<accession>A0A1D2VJS9</accession>
<keyword evidence="3" id="KW-0963">Cytoplasm</keyword>
<evidence type="ECO:0000259" key="6">
    <source>
        <dbReference type="PROSITE" id="PS50219"/>
    </source>
</evidence>
<feature type="region of interest" description="Disordered" evidence="5">
    <location>
        <begin position="1"/>
        <end position="85"/>
    </location>
</feature>
<feature type="compositionally biased region" description="Basic and acidic residues" evidence="5">
    <location>
        <begin position="74"/>
        <end position="85"/>
    </location>
</feature>
<comment type="subcellular location">
    <subcellularLocation>
        <location evidence="1">Cytoplasm</location>
    </subcellularLocation>
</comment>
<evidence type="ECO:0000256" key="5">
    <source>
        <dbReference type="SAM" id="MobiDB-lite"/>
    </source>
</evidence>
<dbReference type="InterPro" id="IPR001180">
    <property type="entry name" value="CNH_dom"/>
</dbReference>
<evidence type="ECO:0000313" key="7">
    <source>
        <dbReference type="EMBL" id="ODV61767.1"/>
    </source>
</evidence>
<proteinExistence type="predicted"/>
<dbReference type="STRING" id="1344418.A0A1D2VJS9"/>
<feature type="region of interest" description="Disordered" evidence="5">
    <location>
        <begin position="1533"/>
        <end position="1568"/>
    </location>
</feature>
<dbReference type="GO" id="GO:0015031">
    <property type="term" value="P:protein transport"/>
    <property type="evidence" value="ECO:0007669"/>
    <property type="project" value="UniProtKB-KW"/>
</dbReference>
<sequence>MPEEINSLKDDIPSTLSDKDNTVSGAQISKDDSKDDSKDELIDNSKQNSKEDLKGDLKDDLKDGAVSASNNNNKDNDMKDNKIDKGTNDKLLIHNTSHEHSKNESAPINENAKAKNDIKISISSGPYILKNIIETIKVDDENELPSSDPVSDDLPNKSFFPEPSYPTSIESYLSNIYIGTSKGEILHYYYIDETTGYILISRTKFSDSTEKASKKNKKSKPKEPKPILKMLILPSIKKIVVQSGSIISLFMLPELSPANIGRLKDINDFTLDFNSLNKLSNDPLISQQIIKTFNDNHDNFVPVVLFTKKLIRIVLISATSIKLLKDVNYPNVLKGLRKLSYTLVSTETNYDLIDLNNFQKIPLFPLSASNVDNSFNSEILPIIKNINENEFLVSCSSGSNISEPSMGLSINLNGDICRGTLAWSSYPSNIEVDFPFCIAAFQSTKPDTTSNYEILINSLYDQTLLQTISFLDSKILISKSFKTFPINISSGLTNSNSKNEKSFFLKLLSIILKVPITTQKLILKDLDKLAKNKNDHFEHHDCFFIAKDLSSRIILSNLSNIIVYGSRIGVNVLYRKPFLIRIFQLLNEMLITVNKDITTDTIKANKISELIFNLEEEFHSIITDLKLLISDYIKNEKQVDLINMLLKHGTLNNNEFSFRSIVKNQIDSTLDNSYSPPNSPSTNPLTKDMSKDMILAENLDNADLRIKLLHFEITKTLICSLYLLNIIFSHNPSFVDKAFEFWTENHLSLDRLIFSIKSIKDNIKLSDSNKKALLIFSKLNNSLDPRFLIYFLLRINNLDKKNFNSKISKDSRIKSGNNSGFFDFSCYKKYLDLDKIFYFNSISEIVECIITKYQKNSFKNNHRDFLQKFQNFYKIILQDWLDKRNELKMVFTADKKDDSFYSVFPILTNLSIAFEDITKYIEIGLLLHFLKDMNDDSKKSDLDLKTFLNKNLICSLKIAQEILKESNKIDFLLELLENKGQIQTEYYWDLVFDSIIECKESFYLQEKMLKEKLEKLLKLFSFNKDFDIKIMYYLMQKIINNKNRFKKYKTLIMDIILSRELSSKFDKDKVIKILEHFDEKEKTDNVFQEVNRTHSGVSNIINYENLNCYNAKILYLEFLISTKANLTDDIKNDLLMEYVNYIRFFLEKEQELETNPNSASELNSDSLNVKQLKTAPASLIPNSPKLNLWSRGIRRKSTSAVANKEAKTEENSNNKDMNKIKGTIKARPEKYRIRFVVSNIIRRYKEKYDQFPKITFCKFLSFENKMMQKQQYGLLLRNNGSDDDGNNFGIILKFIDYYFKIIDSIYNNFSKDYDEEILKKYRNEIFNGTFGPGSDDGLNILIAIYKILKPFEEFCLYILAVIELKLRDFDGVIKKLCDLNDFTTVELFANTCGIVLDINHSEDFELNGKEILYPNENLKVDSKVQEHLFEIIFDNYLKKYESSNEKNKNNKENLMQLIEVFLFNYSYYLDLIMILNKIPNELSIKFLNKILIKNITNINNLYNFSVMKKSLARSELRYYENIFNDFKEVPKKSSIEKDTTPGTNKQDNVGDSNKDDKSNKNIKKNKVKSILIKRTNTDTDT</sequence>
<protein>
    <recommendedName>
        <fullName evidence="6">CNH domain-containing protein</fullName>
    </recommendedName>
</protein>
<evidence type="ECO:0000256" key="4">
    <source>
        <dbReference type="ARBA" id="ARBA00022927"/>
    </source>
</evidence>
<dbReference type="InterPro" id="IPR032914">
    <property type="entry name" value="Vam6/VPS39/TRAP1"/>
</dbReference>